<sequence length="138" mass="16344">MKKKGMAVWIMMNHFRVARHTANLGAIERFYVDILGLKQMGTFEEEDYQGVFIGERGQTWHLEYTQSKEAPQHKPDDDDLLVFYLGDYEKYTQCVERLLESGTESVPSKNPYWDKWGKTFLDPDGYRIVICHRKWTNE</sequence>
<feature type="domain" description="VOC" evidence="1">
    <location>
        <begin position="11"/>
        <end position="133"/>
    </location>
</feature>
<evidence type="ECO:0000313" key="3">
    <source>
        <dbReference type="Proteomes" id="UP000746471"/>
    </source>
</evidence>
<accession>A0ABS5PTJ5</accession>
<dbReference type="Pfam" id="PF22659">
    <property type="entry name" value="YycE-like_C"/>
    <property type="match status" value="1"/>
</dbReference>
<gene>
    <name evidence="2" type="ORF">KHM83_17520</name>
</gene>
<dbReference type="InterPro" id="IPR029068">
    <property type="entry name" value="Glyas_Bleomycin-R_OHBP_Dase"/>
</dbReference>
<dbReference type="Proteomes" id="UP000746471">
    <property type="component" value="Unassembled WGS sequence"/>
</dbReference>
<protein>
    <submittedName>
        <fullName evidence="2">VOC family protein</fullName>
    </submittedName>
</protein>
<organism evidence="2 3">
    <name type="scientific">Fusibacter paucivorans</name>
    <dbReference type="NCBI Taxonomy" id="76009"/>
    <lineage>
        <taxon>Bacteria</taxon>
        <taxon>Bacillati</taxon>
        <taxon>Bacillota</taxon>
        <taxon>Clostridia</taxon>
        <taxon>Eubacteriales</taxon>
        <taxon>Eubacteriales Family XII. Incertae Sedis</taxon>
        <taxon>Fusibacter</taxon>
    </lineage>
</organism>
<evidence type="ECO:0000259" key="1">
    <source>
        <dbReference type="PROSITE" id="PS51819"/>
    </source>
</evidence>
<dbReference type="EMBL" id="JAHBCL010000042">
    <property type="protein sequence ID" value="MBS7528490.1"/>
    <property type="molecule type" value="Genomic_DNA"/>
</dbReference>
<dbReference type="CDD" id="cd06587">
    <property type="entry name" value="VOC"/>
    <property type="match status" value="1"/>
</dbReference>
<dbReference type="RefSeq" id="WP_213238347.1">
    <property type="nucleotide sequence ID" value="NZ_JAHBCL010000042.1"/>
</dbReference>
<keyword evidence="3" id="KW-1185">Reference proteome</keyword>
<dbReference type="Gene3D" id="3.10.180.10">
    <property type="entry name" value="2,3-Dihydroxybiphenyl 1,2-Dioxygenase, domain 1"/>
    <property type="match status" value="1"/>
</dbReference>
<dbReference type="PROSITE" id="PS51819">
    <property type="entry name" value="VOC"/>
    <property type="match status" value="1"/>
</dbReference>
<evidence type="ECO:0000313" key="2">
    <source>
        <dbReference type="EMBL" id="MBS7528490.1"/>
    </source>
</evidence>
<dbReference type="SUPFAM" id="SSF54593">
    <property type="entry name" value="Glyoxalase/Bleomycin resistance protein/Dihydroxybiphenyl dioxygenase"/>
    <property type="match status" value="1"/>
</dbReference>
<dbReference type="Pfam" id="PF22658">
    <property type="entry name" value="YycE-like_N"/>
    <property type="match status" value="1"/>
</dbReference>
<comment type="caution">
    <text evidence="2">The sequence shown here is derived from an EMBL/GenBank/DDBJ whole genome shotgun (WGS) entry which is preliminary data.</text>
</comment>
<reference evidence="2 3" key="1">
    <citation type="submission" date="2021-05" db="EMBL/GenBank/DDBJ databases">
        <title>Fusibacter ferrireducens sp. nov., an anaerobic, sulfur- and Fe-reducing bacterium isolated from the mangrove sediment.</title>
        <authorList>
            <person name="Qiu D."/>
        </authorList>
    </citation>
    <scope>NUCLEOTIDE SEQUENCE [LARGE SCALE GENOMIC DNA]</scope>
    <source>
        <strain evidence="2 3">DSM 12116</strain>
    </source>
</reference>
<dbReference type="InterPro" id="IPR058998">
    <property type="entry name" value="YycE-like_N"/>
</dbReference>
<dbReference type="InterPro" id="IPR037523">
    <property type="entry name" value="VOC_core"/>
</dbReference>
<proteinExistence type="predicted"/>
<name>A0ABS5PTJ5_9FIRM</name>
<dbReference type="InterPro" id="IPR058997">
    <property type="entry name" value="YycE-like_C"/>
</dbReference>